<sequence length="447" mass="51249">MRKAMKKIYYLLYWIAYTAYANDTKGITFSEGTWAQILSEAKSQRKLIFIDMYTTWCAPCKVMDRNVFTNTEVGEKFNASFINYKVDAEKGEGNTLAKKYSISGYPTYLFINAEGDVVYRAIGSMSAQKFMSEADKALQAGIDYKPIAALEKDFEAGRRDAEFLHEFLKRKKLNGEQNALILDEYLKAIPVSAHKTEKVLMIISENIGMIDTKAFEILANALDRFMNMTPEQQKFVLDGISKAKRNTFKKAIESADKELFERLISAVRQTSYSEAGFEAEERQFRLDFAKITRDAGNFRMIASKEGARLMEKTNEQLAEESQQKTERFIQGAKAKGIKDNTMQYLSAVEDMKSSAEKLTSFHLNEYAWGYFQLIENKEELETALKWSERSIELFKSPVNLDTYANLLSKLGRRKEAIRTEKAAIKLAKKQGIETKELKLALKEIKRR</sequence>
<dbReference type="PANTHER" id="PTHR32234">
    <property type="entry name" value="THIOL:DISULFIDE INTERCHANGE PROTEIN DSBD"/>
    <property type="match status" value="1"/>
</dbReference>
<dbReference type="InterPro" id="IPR017937">
    <property type="entry name" value="Thioredoxin_CS"/>
</dbReference>
<evidence type="ECO:0000313" key="5">
    <source>
        <dbReference type="Proteomes" id="UP000293162"/>
    </source>
</evidence>
<dbReference type="Pfam" id="PF13899">
    <property type="entry name" value="Thioredoxin_7"/>
    <property type="match status" value="1"/>
</dbReference>
<dbReference type="GO" id="GO:0015035">
    <property type="term" value="F:protein-disulfide reductase activity"/>
    <property type="evidence" value="ECO:0007669"/>
    <property type="project" value="TreeGrafter"/>
</dbReference>
<dbReference type="GO" id="GO:0045454">
    <property type="term" value="P:cell redox homeostasis"/>
    <property type="evidence" value="ECO:0007669"/>
    <property type="project" value="TreeGrafter"/>
</dbReference>
<feature type="domain" description="Thioredoxin" evidence="3">
    <location>
        <begin position="15"/>
        <end position="140"/>
    </location>
</feature>
<organism evidence="4 5">
    <name type="scientific">Emticicia agri</name>
    <dbReference type="NCBI Taxonomy" id="2492393"/>
    <lineage>
        <taxon>Bacteria</taxon>
        <taxon>Pseudomonadati</taxon>
        <taxon>Bacteroidota</taxon>
        <taxon>Cytophagia</taxon>
        <taxon>Cytophagales</taxon>
        <taxon>Leadbetterellaceae</taxon>
        <taxon>Emticicia</taxon>
    </lineage>
</organism>
<keyword evidence="5" id="KW-1185">Reference proteome</keyword>
<dbReference type="SUPFAM" id="SSF52833">
    <property type="entry name" value="Thioredoxin-like"/>
    <property type="match status" value="1"/>
</dbReference>
<evidence type="ECO:0000259" key="3">
    <source>
        <dbReference type="PROSITE" id="PS51352"/>
    </source>
</evidence>
<proteinExistence type="predicted"/>
<dbReference type="OrthoDB" id="645813at2"/>
<dbReference type="InterPro" id="IPR013766">
    <property type="entry name" value="Thioredoxin_domain"/>
</dbReference>
<keyword evidence="2" id="KW-0732">Signal</keyword>
<accession>A0A4Q5M343</accession>
<evidence type="ECO:0000256" key="2">
    <source>
        <dbReference type="SAM" id="SignalP"/>
    </source>
</evidence>
<gene>
    <name evidence="4" type="ORF">EWM59_07050</name>
</gene>
<dbReference type="PROSITE" id="PS00194">
    <property type="entry name" value="THIOREDOXIN_1"/>
    <property type="match status" value="1"/>
</dbReference>
<protein>
    <submittedName>
        <fullName evidence="4">DUF255 domain-containing protein</fullName>
    </submittedName>
</protein>
<evidence type="ECO:0000313" key="4">
    <source>
        <dbReference type="EMBL" id="RYU96267.1"/>
    </source>
</evidence>
<evidence type="ECO:0000256" key="1">
    <source>
        <dbReference type="ARBA" id="ARBA00023284"/>
    </source>
</evidence>
<dbReference type="Proteomes" id="UP000293162">
    <property type="component" value="Unassembled WGS sequence"/>
</dbReference>
<dbReference type="PROSITE" id="PS51352">
    <property type="entry name" value="THIOREDOXIN_2"/>
    <property type="match status" value="1"/>
</dbReference>
<dbReference type="PANTHER" id="PTHR32234:SF0">
    <property type="entry name" value="THIOL:DISULFIDE INTERCHANGE PROTEIN DSBD"/>
    <property type="match status" value="1"/>
</dbReference>
<dbReference type="EMBL" id="SEWF01000008">
    <property type="protein sequence ID" value="RYU96267.1"/>
    <property type="molecule type" value="Genomic_DNA"/>
</dbReference>
<dbReference type="AlphaFoldDB" id="A0A4Q5M343"/>
<feature type="signal peptide" evidence="2">
    <location>
        <begin position="1"/>
        <end position="21"/>
    </location>
</feature>
<comment type="caution">
    <text evidence="4">The sequence shown here is derived from an EMBL/GenBank/DDBJ whole genome shotgun (WGS) entry which is preliminary data.</text>
</comment>
<dbReference type="Gene3D" id="3.40.30.10">
    <property type="entry name" value="Glutaredoxin"/>
    <property type="match status" value="1"/>
</dbReference>
<name>A0A4Q5M343_9BACT</name>
<keyword evidence="1" id="KW-0676">Redox-active center</keyword>
<reference evidence="4 5" key="1">
    <citation type="submission" date="2019-02" db="EMBL/GenBank/DDBJ databases">
        <title>Bacterial novel species Emticicia sp. 17J42-9 isolated from soil.</title>
        <authorList>
            <person name="Jung H.-Y."/>
        </authorList>
    </citation>
    <scope>NUCLEOTIDE SEQUENCE [LARGE SCALE GENOMIC DNA]</scope>
    <source>
        <strain evidence="4 5">17J42-9</strain>
    </source>
</reference>
<dbReference type="InterPro" id="IPR036249">
    <property type="entry name" value="Thioredoxin-like_sf"/>
</dbReference>
<feature type="chain" id="PRO_5020578805" evidence="2">
    <location>
        <begin position="22"/>
        <end position="447"/>
    </location>
</feature>